<evidence type="ECO:0008006" key="3">
    <source>
        <dbReference type="Google" id="ProtNLM"/>
    </source>
</evidence>
<comment type="caution">
    <text evidence="1">The sequence shown here is derived from an EMBL/GenBank/DDBJ whole genome shotgun (WGS) entry which is preliminary data.</text>
</comment>
<dbReference type="EMBL" id="JACWMY010000008">
    <property type="protein sequence ID" value="MBD1365445.1"/>
    <property type="molecule type" value="Genomic_DNA"/>
</dbReference>
<protein>
    <recommendedName>
        <fullName evidence="3">Transglutaminase superfamily protein</fullName>
    </recommendedName>
</protein>
<keyword evidence="2" id="KW-1185">Reference proteome</keyword>
<accession>A0ABR7WT29</accession>
<proteinExistence type="predicted"/>
<gene>
    <name evidence="1" type="ORF">IDJ77_16645</name>
</gene>
<name>A0ABR7WT29_9SPHI</name>
<reference evidence="1 2" key="1">
    <citation type="submission" date="2020-09" db="EMBL/GenBank/DDBJ databases">
        <title>Novel species of Mucilaginibacter isolated from a glacier on the Tibetan Plateau.</title>
        <authorList>
            <person name="Liu Q."/>
            <person name="Xin Y.-H."/>
        </authorList>
    </citation>
    <scope>NUCLEOTIDE SEQUENCE [LARGE SCALE GENOMIC DNA]</scope>
    <source>
        <strain evidence="1 2">ZT4R22</strain>
    </source>
</reference>
<sequence length="386" mass="45240">MCCLNARADDQRICFEFYNGTFNSQIDRALILDVPAQLSQASVKDFYRQLNAGNYQPVIDSLTAYKNRYQLNDWLYYQLIRKTAQQISPKTDNYGRYTLYKWFLLAKSGYDARLALTGDNKVIFYVLNDEDISDIPSFKVDGEKYMCLNYHDYVRADINQYPPVPVMLNIPEAKKAFSYKVTRMPNFKAADYQEKELQFTYRHKVYYFNIKLNPDVETIFMNYPGVDFETYFNIPLSKETYSSLIPLLKQNLKGMNQKKGVDYLMHFTRYAFLYEDDEDNYGKEKRLSPEETLFAKYSDCDDRAALFFYLVKEIYNLPMIALLYPTHITMAVQFSKPVGSPIVYKGNTYSVCEPTPQRGDLRIGQISAKLKNVPYEVVYQYVPQVK</sequence>
<dbReference type="Proteomes" id="UP000606600">
    <property type="component" value="Unassembled WGS sequence"/>
</dbReference>
<organism evidence="1 2">
    <name type="scientific">Mucilaginibacter pankratovii</name>
    <dbReference type="NCBI Taxonomy" id="2772110"/>
    <lineage>
        <taxon>Bacteria</taxon>
        <taxon>Pseudomonadati</taxon>
        <taxon>Bacteroidota</taxon>
        <taxon>Sphingobacteriia</taxon>
        <taxon>Sphingobacteriales</taxon>
        <taxon>Sphingobacteriaceae</taxon>
        <taxon>Mucilaginibacter</taxon>
    </lineage>
</organism>
<evidence type="ECO:0000313" key="2">
    <source>
        <dbReference type="Proteomes" id="UP000606600"/>
    </source>
</evidence>
<evidence type="ECO:0000313" key="1">
    <source>
        <dbReference type="EMBL" id="MBD1365445.1"/>
    </source>
</evidence>